<proteinExistence type="predicted"/>
<sequence>MVCYSWFCDTVANCNIIRPSCPYSVPSSTSNAVKRSNTAQKRFIDAVSSTLSLCCIKTVLNCFAEVLAASQTPDIRLPMVTPGVERHGKTAHCPLKIRFFLGPSPPLPPPPNSRGSWGSPPRRSSSPLSSDNEGDGPGGTPRGLRSRSDLEKKKGHSQKDTALEEGQKEASLGCGDGGAGGGVGHPSAISLRHTV</sequence>
<feature type="region of interest" description="Disordered" evidence="1">
    <location>
        <begin position="104"/>
        <end position="195"/>
    </location>
</feature>
<feature type="compositionally biased region" description="Low complexity" evidence="1">
    <location>
        <begin position="113"/>
        <end position="130"/>
    </location>
</feature>
<reference evidence="2" key="1">
    <citation type="submission" date="2020-11" db="EMBL/GenBank/DDBJ databases">
        <authorList>
            <person name="Tran Van P."/>
        </authorList>
    </citation>
    <scope>NUCLEOTIDE SEQUENCE</scope>
</reference>
<evidence type="ECO:0000256" key="1">
    <source>
        <dbReference type="SAM" id="MobiDB-lite"/>
    </source>
</evidence>
<organism evidence="2">
    <name type="scientific">Cyprideis torosa</name>
    <dbReference type="NCBI Taxonomy" id="163714"/>
    <lineage>
        <taxon>Eukaryota</taxon>
        <taxon>Metazoa</taxon>
        <taxon>Ecdysozoa</taxon>
        <taxon>Arthropoda</taxon>
        <taxon>Crustacea</taxon>
        <taxon>Oligostraca</taxon>
        <taxon>Ostracoda</taxon>
        <taxon>Podocopa</taxon>
        <taxon>Podocopida</taxon>
        <taxon>Cytherocopina</taxon>
        <taxon>Cytheroidea</taxon>
        <taxon>Cytherideidae</taxon>
        <taxon>Cyprideis</taxon>
    </lineage>
</organism>
<evidence type="ECO:0000313" key="2">
    <source>
        <dbReference type="EMBL" id="CAD7229505.1"/>
    </source>
</evidence>
<feature type="compositionally biased region" description="Gly residues" evidence="1">
    <location>
        <begin position="174"/>
        <end position="184"/>
    </location>
</feature>
<protein>
    <submittedName>
        <fullName evidence="2">Uncharacterized protein</fullName>
    </submittedName>
</protein>
<name>A0A7R8WFN5_9CRUS</name>
<gene>
    <name evidence="2" type="ORF">CTOB1V02_LOCUS7374</name>
</gene>
<dbReference type="EMBL" id="OB662104">
    <property type="protein sequence ID" value="CAD7229505.1"/>
    <property type="molecule type" value="Genomic_DNA"/>
</dbReference>
<dbReference type="AlphaFoldDB" id="A0A7R8WFN5"/>
<accession>A0A7R8WFN5</accession>
<feature type="compositionally biased region" description="Basic and acidic residues" evidence="1">
    <location>
        <begin position="146"/>
        <end position="168"/>
    </location>
</feature>